<dbReference type="EMBL" id="UINC01042374">
    <property type="protein sequence ID" value="SVB44931.1"/>
    <property type="molecule type" value="Genomic_DNA"/>
</dbReference>
<name>A0A382E4K0_9ZZZZ</name>
<organism evidence="4">
    <name type="scientific">marine metagenome</name>
    <dbReference type="NCBI Taxonomy" id="408172"/>
    <lineage>
        <taxon>unclassified sequences</taxon>
        <taxon>metagenomes</taxon>
        <taxon>ecological metagenomes</taxon>
    </lineage>
</organism>
<evidence type="ECO:0000256" key="2">
    <source>
        <dbReference type="ARBA" id="ARBA00022980"/>
    </source>
</evidence>
<evidence type="ECO:0000256" key="1">
    <source>
        <dbReference type="ARBA" id="ARBA00009083"/>
    </source>
</evidence>
<dbReference type="InterPro" id="IPR001209">
    <property type="entry name" value="Ribosomal_uS14"/>
</dbReference>
<dbReference type="Pfam" id="PF00253">
    <property type="entry name" value="Ribosomal_S14"/>
    <property type="match status" value="1"/>
</dbReference>
<gene>
    <name evidence="4" type="ORF">METZ01_LOCUS197785</name>
</gene>
<protein>
    <recommendedName>
        <fullName evidence="5">Ribosomal protein S14</fullName>
    </recommendedName>
</protein>
<feature type="non-terminal residue" evidence="4">
    <location>
        <position position="1"/>
    </location>
</feature>
<dbReference type="GO" id="GO:0005737">
    <property type="term" value="C:cytoplasm"/>
    <property type="evidence" value="ECO:0007669"/>
    <property type="project" value="UniProtKB-ARBA"/>
</dbReference>
<reference evidence="4" key="1">
    <citation type="submission" date="2018-05" db="EMBL/GenBank/DDBJ databases">
        <authorList>
            <person name="Lanie J.A."/>
            <person name="Ng W.-L."/>
            <person name="Kazmierczak K.M."/>
            <person name="Andrzejewski T.M."/>
            <person name="Davidsen T.M."/>
            <person name="Wayne K.J."/>
            <person name="Tettelin H."/>
            <person name="Glass J.I."/>
            <person name="Rusch D."/>
            <person name="Podicherti R."/>
            <person name="Tsui H.-C.T."/>
            <person name="Winkler M.E."/>
        </authorList>
    </citation>
    <scope>NUCLEOTIDE SEQUENCE</scope>
</reference>
<dbReference type="GO" id="GO:0006412">
    <property type="term" value="P:translation"/>
    <property type="evidence" value="ECO:0007669"/>
    <property type="project" value="InterPro"/>
</dbReference>
<keyword evidence="2" id="KW-0689">Ribosomal protein</keyword>
<proteinExistence type="inferred from homology"/>
<keyword evidence="3" id="KW-0687">Ribonucleoprotein</keyword>
<evidence type="ECO:0000256" key="3">
    <source>
        <dbReference type="ARBA" id="ARBA00023274"/>
    </source>
</evidence>
<dbReference type="Gene3D" id="1.10.287.1480">
    <property type="match status" value="1"/>
</dbReference>
<evidence type="ECO:0008006" key="5">
    <source>
        <dbReference type="Google" id="ProtNLM"/>
    </source>
</evidence>
<dbReference type="GO" id="GO:0003735">
    <property type="term" value="F:structural constituent of ribosome"/>
    <property type="evidence" value="ECO:0007669"/>
    <property type="project" value="InterPro"/>
</dbReference>
<dbReference type="FunFam" id="1.10.287.1480:FF:000001">
    <property type="entry name" value="30S ribosomal protein S14"/>
    <property type="match status" value="1"/>
</dbReference>
<comment type="similarity">
    <text evidence="1">Belongs to the universal ribosomal protein uS14 family.</text>
</comment>
<dbReference type="PANTHER" id="PTHR19836">
    <property type="entry name" value="30S RIBOSOMAL PROTEIN S14"/>
    <property type="match status" value="1"/>
</dbReference>
<dbReference type="SUPFAM" id="SSF57716">
    <property type="entry name" value="Glucocorticoid receptor-like (DNA-binding domain)"/>
    <property type="match status" value="1"/>
</dbReference>
<dbReference type="AlphaFoldDB" id="A0A382E4K0"/>
<dbReference type="GO" id="GO:0015935">
    <property type="term" value="C:small ribosomal subunit"/>
    <property type="evidence" value="ECO:0007669"/>
    <property type="project" value="TreeGrafter"/>
</dbReference>
<evidence type="ECO:0000313" key="4">
    <source>
        <dbReference type="EMBL" id="SVB44931.1"/>
    </source>
</evidence>
<sequence length="83" mass="9582">VAKKSSVARNEKRRRLAEKYAEKRRQLQNVIKDASSSSDARAEARIEMSKLPRNANPVRIRNRCQVTGRPHGYIRYFGLSRIA</sequence>
<dbReference type="PANTHER" id="PTHR19836:SF19">
    <property type="entry name" value="SMALL RIBOSOMAL SUBUNIT PROTEIN US14M"/>
    <property type="match status" value="1"/>
</dbReference>
<accession>A0A382E4K0</accession>
<feature type="non-terminal residue" evidence="4">
    <location>
        <position position="83"/>
    </location>
</feature>
<dbReference type="NCBIfam" id="NF006477">
    <property type="entry name" value="PRK08881.1"/>
    <property type="match status" value="1"/>
</dbReference>